<comment type="caution">
    <text evidence="1">The sequence shown here is derived from an EMBL/GenBank/DDBJ whole genome shotgun (WGS) entry which is preliminary data.</text>
</comment>
<reference evidence="1 2" key="1">
    <citation type="submission" date="2017-10" db="EMBL/GenBank/DDBJ databases">
        <title>The new phylogeny of genus Mycobacterium.</title>
        <authorList>
            <person name="Tortoli E."/>
            <person name="Trovato A."/>
            <person name="Cirillo D.M."/>
        </authorList>
    </citation>
    <scope>NUCLEOTIDE SEQUENCE [LARGE SCALE GENOMIC DNA]</scope>
    <source>
        <strain evidence="1 2">IP141170001</strain>
    </source>
</reference>
<name>A0A2A7NRM3_9MYCO</name>
<evidence type="ECO:0000313" key="2">
    <source>
        <dbReference type="Proteomes" id="UP000220340"/>
    </source>
</evidence>
<sequence>MLPSRSRLERWNPDSLSFTGAHIKAGGQAVDDAVVRVRDNLGVMPETKAWSGAAHDEADKMFGRATEQTRDFAEHNGKIGQEFVDGAGSIGGARTGLLNKADEIDRGDLYVSDGWVVLIKAAPMSEEKVAALMALIEAEQAVINELLLAVGAADDAVADAVMAGAAELGFVAPSTDGLGGLMIAGLQRPDDEVPNPSNHIGLFQQAVMRGEEMATTVREVKEEIVNHRGDYGEPRKTLIMQDGSKQVLWEFGPPGHRHMTTTHYDPDDKMITTTDSWIDMWGNKRLDIEWADGTMLNGSETPDGVIKMAFTLPDGRYGVLPPDNPLLTGAVPTTVGGAMTGLSAHVGRGGSLPMLDVDATKNVGAGAKFGGPALGVLTTAYSMASAETPYDACVSGFAGGFQIVGEIGGGAAGAGAGSLVPFGQAVAVPALAVGTAYLAGDWMNTLGTKVGETFCK</sequence>
<dbReference type="AlphaFoldDB" id="A0A2A7NRM3"/>
<proteinExistence type="predicted"/>
<evidence type="ECO:0000313" key="1">
    <source>
        <dbReference type="EMBL" id="PEG53061.1"/>
    </source>
</evidence>
<protein>
    <submittedName>
        <fullName evidence="1">Uncharacterized protein</fullName>
    </submittedName>
</protein>
<dbReference type="Proteomes" id="UP000220340">
    <property type="component" value="Unassembled WGS sequence"/>
</dbReference>
<organism evidence="1 2">
    <name type="scientific">Mycolicibacterium diernhoferi</name>
    <dbReference type="NCBI Taxonomy" id="1801"/>
    <lineage>
        <taxon>Bacteria</taxon>
        <taxon>Bacillati</taxon>
        <taxon>Actinomycetota</taxon>
        <taxon>Actinomycetes</taxon>
        <taxon>Mycobacteriales</taxon>
        <taxon>Mycobacteriaceae</taxon>
        <taxon>Mycolicibacterium</taxon>
    </lineage>
</organism>
<dbReference type="EMBL" id="PDCR01000023">
    <property type="protein sequence ID" value="PEG53061.1"/>
    <property type="molecule type" value="Genomic_DNA"/>
</dbReference>
<keyword evidence="2" id="KW-1185">Reference proteome</keyword>
<gene>
    <name evidence="1" type="ORF">CRI78_17880</name>
</gene>
<accession>A0A2A7NRM3</accession>